<dbReference type="GO" id="GO:0005524">
    <property type="term" value="F:ATP binding"/>
    <property type="evidence" value="ECO:0007669"/>
    <property type="project" value="UniProtKB-KW"/>
</dbReference>
<keyword evidence="8" id="KW-0472">Membrane</keyword>
<dbReference type="EMBL" id="JACCFO010000001">
    <property type="protein sequence ID" value="NYI97985.1"/>
    <property type="molecule type" value="Genomic_DNA"/>
</dbReference>
<keyword evidence="8" id="KW-0812">Transmembrane</keyword>
<evidence type="ECO:0000256" key="1">
    <source>
        <dbReference type="ARBA" id="ARBA00012513"/>
    </source>
</evidence>
<feature type="region of interest" description="Disordered" evidence="7">
    <location>
        <begin position="1"/>
        <end position="21"/>
    </location>
</feature>
<evidence type="ECO:0000256" key="3">
    <source>
        <dbReference type="ARBA" id="ARBA00022679"/>
    </source>
</evidence>
<dbReference type="CDD" id="cd14014">
    <property type="entry name" value="STKc_PknB_like"/>
    <property type="match status" value="1"/>
</dbReference>
<dbReference type="SUPFAM" id="SSF56112">
    <property type="entry name" value="Protein kinase-like (PK-like)"/>
    <property type="match status" value="1"/>
</dbReference>
<feature type="region of interest" description="Disordered" evidence="7">
    <location>
        <begin position="300"/>
        <end position="383"/>
    </location>
</feature>
<feature type="domain" description="Protein kinase" evidence="9">
    <location>
        <begin position="37"/>
        <end position="300"/>
    </location>
</feature>
<dbReference type="GO" id="GO:0004674">
    <property type="term" value="F:protein serine/threonine kinase activity"/>
    <property type="evidence" value="ECO:0007669"/>
    <property type="project" value="UniProtKB-KW"/>
</dbReference>
<dbReference type="Proteomes" id="UP000575985">
    <property type="component" value="Unassembled WGS sequence"/>
</dbReference>
<comment type="caution">
    <text evidence="10">The sequence shown here is derived from an EMBL/GenBank/DDBJ whole genome shotgun (WGS) entry which is preliminary data.</text>
</comment>
<keyword evidence="11" id="KW-1185">Reference proteome</keyword>
<dbReference type="AlphaFoldDB" id="A0A853BTD9"/>
<organism evidence="10 11">
    <name type="scientific">Streptomonospora nanhaiensis</name>
    <dbReference type="NCBI Taxonomy" id="1323731"/>
    <lineage>
        <taxon>Bacteria</taxon>
        <taxon>Bacillati</taxon>
        <taxon>Actinomycetota</taxon>
        <taxon>Actinomycetes</taxon>
        <taxon>Streptosporangiales</taxon>
        <taxon>Nocardiopsidaceae</taxon>
        <taxon>Streptomonospora</taxon>
    </lineage>
</organism>
<evidence type="ECO:0000256" key="8">
    <source>
        <dbReference type="SAM" id="Phobius"/>
    </source>
</evidence>
<feature type="compositionally biased region" description="Basic and acidic residues" evidence="7">
    <location>
        <begin position="1"/>
        <end position="13"/>
    </location>
</feature>
<gene>
    <name evidence="10" type="ORF">HNR12_004262</name>
</gene>
<evidence type="ECO:0000256" key="2">
    <source>
        <dbReference type="ARBA" id="ARBA00022527"/>
    </source>
</evidence>
<evidence type="ECO:0000313" key="10">
    <source>
        <dbReference type="EMBL" id="NYI97985.1"/>
    </source>
</evidence>
<evidence type="ECO:0000256" key="6">
    <source>
        <dbReference type="ARBA" id="ARBA00022840"/>
    </source>
</evidence>
<dbReference type="PROSITE" id="PS00108">
    <property type="entry name" value="PROTEIN_KINASE_ST"/>
    <property type="match status" value="1"/>
</dbReference>
<dbReference type="PROSITE" id="PS50011">
    <property type="entry name" value="PROTEIN_KINASE_DOM"/>
    <property type="match status" value="1"/>
</dbReference>
<keyword evidence="2 10" id="KW-0723">Serine/threonine-protein kinase</keyword>
<feature type="compositionally biased region" description="Acidic residues" evidence="7">
    <location>
        <begin position="351"/>
        <end position="364"/>
    </location>
</feature>
<dbReference type="InterPro" id="IPR011009">
    <property type="entry name" value="Kinase-like_dom_sf"/>
</dbReference>
<feature type="compositionally biased region" description="Basic and acidic residues" evidence="7">
    <location>
        <begin position="370"/>
        <end position="383"/>
    </location>
</feature>
<sequence>MSSIEKPETDRPVRRSGSVLPADPAATAAGRVLAGRYELRGEIARGGVGTVWLATDLVLDRQVAVKELRLPSDVSSAERESLLQRTTREARVAARLTHPGVVTVLDVVDEDDRPWIVMEYVEARTLAEIVQVAGPLPYQRVAEIGLQLIDALKVAHDEGIVHRDVKPENVMISESGRVVLTDFGLAAWTGESALTASGRIIGSPSYIPPERAKAGPVGPESDLWSLGATLYAAVEGHPPYDRKGYIRILKGAELEEPAIAQNAGPLAPVLAGLLHVQPGDRLTAENATKMLRIAALAPWAPETSPETAARSAEQTSPRPVVPPPAREGRHERRGASTAGAGAGGGRHEQGADDPDGGEDGDPDPGDPAAESEKGMEAAREHFRQGAQVLRHSLQESVSELQDSVSDSVSQFQERLQRHRPESVGHLLTSIRDSTDTLGLTSSGKHRGGSPLPVVAAVAVGVLALLAVVLWALLFRP</sequence>
<name>A0A853BTD9_9ACTN</name>
<feature type="transmembrane region" description="Helical" evidence="8">
    <location>
        <begin position="451"/>
        <end position="474"/>
    </location>
</feature>
<dbReference type="InterPro" id="IPR000719">
    <property type="entry name" value="Prot_kinase_dom"/>
</dbReference>
<keyword evidence="3" id="KW-0808">Transferase</keyword>
<dbReference type="PANTHER" id="PTHR43289:SF6">
    <property type="entry name" value="SERINE_THREONINE-PROTEIN KINASE NEKL-3"/>
    <property type="match status" value="1"/>
</dbReference>
<dbReference type="EC" id="2.7.11.1" evidence="1"/>
<evidence type="ECO:0000256" key="7">
    <source>
        <dbReference type="SAM" id="MobiDB-lite"/>
    </source>
</evidence>
<evidence type="ECO:0000256" key="4">
    <source>
        <dbReference type="ARBA" id="ARBA00022741"/>
    </source>
</evidence>
<evidence type="ECO:0000256" key="5">
    <source>
        <dbReference type="ARBA" id="ARBA00022777"/>
    </source>
</evidence>
<keyword evidence="6" id="KW-0067">ATP-binding</keyword>
<evidence type="ECO:0000313" key="11">
    <source>
        <dbReference type="Proteomes" id="UP000575985"/>
    </source>
</evidence>
<dbReference type="Gene3D" id="3.30.200.20">
    <property type="entry name" value="Phosphorylase Kinase, domain 1"/>
    <property type="match status" value="1"/>
</dbReference>
<protein>
    <recommendedName>
        <fullName evidence="1">non-specific serine/threonine protein kinase</fullName>
        <ecNumber evidence="1">2.7.11.1</ecNumber>
    </recommendedName>
</protein>
<reference evidence="10 11" key="1">
    <citation type="submission" date="2020-07" db="EMBL/GenBank/DDBJ databases">
        <title>Sequencing the genomes of 1000 actinobacteria strains.</title>
        <authorList>
            <person name="Klenk H.-P."/>
        </authorList>
    </citation>
    <scope>NUCLEOTIDE SEQUENCE [LARGE SCALE GENOMIC DNA]</scope>
    <source>
        <strain evidence="10 11">DSM 45927</strain>
    </source>
</reference>
<evidence type="ECO:0000259" key="9">
    <source>
        <dbReference type="PROSITE" id="PS50011"/>
    </source>
</evidence>
<dbReference type="Pfam" id="PF00069">
    <property type="entry name" value="Pkinase"/>
    <property type="match status" value="1"/>
</dbReference>
<keyword evidence="4" id="KW-0547">Nucleotide-binding</keyword>
<dbReference type="InterPro" id="IPR008271">
    <property type="entry name" value="Ser/Thr_kinase_AS"/>
</dbReference>
<proteinExistence type="predicted"/>
<accession>A0A853BTD9</accession>
<dbReference type="SMART" id="SM00220">
    <property type="entry name" value="S_TKc"/>
    <property type="match status" value="1"/>
</dbReference>
<dbReference type="Gene3D" id="1.10.510.10">
    <property type="entry name" value="Transferase(Phosphotransferase) domain 1"/>
    <property type="match status" value="1"/>
</dbReference>
<keyword evidence="5 10" id="KW-0418">Kinase</keyword>
<dbReference type="PANTHER" id="PTHR43289">
    <property type="entry name" value="MITOGEN-ACTIVATED PROTEIN KINASE KINASE KINASE 20-RELATED"/>
    <property type="match status" value="1"/>
</dbReference>
<keyword evidence="8" id="KW-1133">Transmembrane helix</keyword>